<dbReference type="Gene3D" id="3.90.1720.10">
    <property type="entry name" value="endopeptidase domain like (from Nostoc punctiforme)"/>
    <property type="match status" value="1"/>
</dbReference>
<proteinExistence type="inferred from homology"/>
<keyword evidence="5" id="KW-0788">Thiol protease</keyword>
<feature type="domain" description="NlpC/P60" evidence="8">
    <location>
        <begin position="269"/>
        <end position="414"/>
    </location>
</feature>
<dbReference type="InterPro" id="IPR000064">
    <property type="entry name" value="NLP_P60_dom"/>
</dbReference>
<feature type="coiled-coil region" evidence="6">
    <location>
        <begin position="177"/>
        <end position="222"/>
    </location>
</feature>
<dbReference type="RefSeq" id="WP_406763402.1">
    <property type="nucleotide sequence ID" value="NZ_JBJHZY010000001.1"/>
</dbReference>
<evidence type="ECO:0000256" key="4">
    <source>
        <dbReference type="ARBA" id="ARBA00022801"/>
    </source>
</evidence>
<evidence type="ECO:0000256" key="5">
    <source>
        <dbReference type="ARBA" id="ARBA00022807"/>
    </source>
</evidence>
<dbReference type="PANTHER" id="PTHR47053">
    <property type="entry name" value="MUREIN DD-ENDOPEPTIDASE MEPH-RELATED"/>
    <property type="match status" value="1"/>
</dbReference>
<keyword evidence="4" id="KW-0378">Hydrolase</keyword>
<dbReference type="Gene3D" id="6.10.250.3150">
    <property type="match status" value="1"/>
</dbReference>
<dbReference type="PANTHER" id="PTHR47053:SF1">
    <property type="entry name" value="MUREIN DD-ENDOPEPTIDASE MEPH-RELATED"/>
    <property type="match status" value="1"/>
</dbReference>
<protein>
    <submittedName>
        <fullName evidence="9">NlpC/P60 family protein</fullName>
    </submittedName>
</protein>
<feature type="chain" id="PRO_5045695670" evidence="7">
    <location>
        <begin position="27"/>
        <end position="414"/>
    </location>
</feature>
<dbReference type="InterPro" id="IPR057309">
    <property type="entry name" value="PcsB_CC"/>
</dbReference>
<dbReference type="EMBL" id="JBJHZY010000001">
    <property type="protein sequence ID" value="MFL0266777.1"/>
    <property type="molecule type" value="Genomic_DNA"/>
</dbReference>
<reference evidence="9 10" key="1">
    <citation type="submission" date="2024-11" db="EMBL/GenBank/DDBJ databases">
        <authorList>
            <person name="Heng Y.C."/>
            <person name="Lim A.C.H."/>
            <person name="Lee J.K.Y."/>
            <person name="Kittelmann S."/>
        </authorList>
    </citation>
    <scope>NUCLEOTIDE SEQUENCE [LARGE SCALE GENOMIC DNA]</scope>
    <source>
        <strain evidence="9 10">WILCCON 0202</strain>
    </source>
</reference>
<sequence length="414" mass="46477">MKFKNKITCIILSTAVIISSSTTVFADPTVDSLNNQKQQLENQNKQNNLNMQKSQLNADSAEKDIKNLNKQIEMLDSKIEGLNRTIADTKAKITTKEADIQVAQKHYDEAEADLKDEQELFNKRMRAMYIAGNDQYVSILLSSKDFNDFLSKAQAIVSIINFDNRVIKDFQDKKQIIKSAEAALMQDKDELTAYKKENESKLAEVQSNIENQRQLVAEAKSRQAYYISQISDYKNKVAAVDKQVQDTIKQLQALAQAQNPSNNNGAGVPAAPNAIVAYAYTFLGDPYVWGAEGEIFTQADIDMYRNTAHDLSGMEKLLGRQSFDCSGLMQYIYAHFGIHISRTTYSQINDGTPVSRSNLKPGDLVFFGTYSDPHHVGMYVGNNCYIQAPYSGDVVRVSSLDDSDEYLCARRILK</sequence>
<comment type="similarity">
    <text evidence="1">Belongs to the peptidase C40 family.</text>
</comment>
<evidence type="ECO:0000256" key="1">
    <source>
        <dbReference type="ARBA" id="ARBA00007074"/>
    </source>
</evidence>
<evidence type="ECO:0000259" key="8">
    <source>
        <dbReference type="PROSITE" id="PS51935"/>
    </source>
</evidence>
<comment type="caution">
    <text evidence="9">The sequence shown here is derived from an EMBL/GenBank/DDBJ whole genome shotgun (WGS) entry which is preliminary data.</text>
</comment>
<keyword evidence="6" id="KW-0175">Coiled coil</keyword>
<gene>
    <name evidence="9" type="ORF">ACJDUH_01590</name>
</gene>
<keyword evidence="2" id="KW-0645">Protease</keyword>
<dbReference type="InterPro" id="IPR051202">
    <property type="entry name" value="Peptidase_C40"/>
</dbReference>
<evidence type="ECO:0000256" key="7">
    <source>
        <dbReference type="SAM" id="SignalP"/>
    </source>
</evidence>
<dbReference type="Pfam" id="PF24568">
    <property type="entry name" value="CC_PcsB"/>
    <property type="match status" value="1"/>
</dbReference>
<dbReference type="SUPFAM" id="SSF54001">
    <property type="entry name" value="Cysteine proteinases"/>
    <property type="match status" value="1"/>
</dbReference>
<evidence type="ECO:0000313" key="9">
    <source>
        <dbReference type="EMBL" id="MFL0266777.1"/>
    </source>
</evidence>
<dbReference type="Proteomes" id="UP001623661">
    <property type="component" value="Unassembled WGS sequence"/>
</dbReference>
<dbReference type="PROSITE" id="PS51935">
    <property type="entry name" value="NLPC_P60"/>
    <property type="match status" value="1"/>
</dbReference>
<keyword evidence="10" id="KW-1185">Reference proteome</keyword>
<accession>A0ABW8TRR8</accession>
<evidence type="ECO:0000313" key="10">
    <source>
        <dbReference type="Proteomes" id="UP001623661"/>
    </source>
</evidence>
<evidence type="ECO:0000256" key="2">
    <source>
        <dbReference type="ARBA" id="ARBA00022670"/>
    </source>
</evidence>
<dbReference type="Pfam" id="PF00877">
    <property type="entry name" value="NLPC_P60"/>
    <property type="match status" value="1"/>
</dbReference>
<dbReference type="InterPro" id="IPR038765">
    <property type="entry name" value="Papain-like_cys_pep_sf"/>
</dbReference>
<feature type="signal peptide" evidence="7">
    <location>
        <begin position="1"/>
        <end position="26"/>
    </location>
</feature>
<name>A0ABW8TRR8_9CLOT</name>
<organism evidence="9 10">
    <name type="scientific">Candidatus Clostridium radicumherbarum</name>
    <dbReference type="NCBI Taxonomy" id="3381662"/>
    <lineage>
        <taxon>Bacteria</taxon>
        <taxon>Bacillati</taxon>
        <taxon>Bacillota</taxon>
        <taxon>Clostridia</taxon>
        <taxon>Eubacteriales</taxon>
        <taxon>Clostridiaceae</taxon>
        <taxon>Clostridium</taxon>
    </lineage>
</organism>
<keyword evidence="3 7" id="KW-0732">Signal</keyword>
<feature type="coiled-coil region" evidence="6">
    <location>
        <begin position="30"/>
        <end position="120"/>
    </location>
</feature>
<evidence type="ECO:0000256" key="3">
    <source>
        <dbReference type="ARBA" id="ARBA00022729"/>
    </source>
</evidence>
<evidence type="ECO:0000256" key="6">
    <source>
        <dbReference type="SAM" id="Coils"/>
    </source>
</evidence>